<dbReference type="AlphaFoldDB" id="X1BMC6"/>
<reference evidence="1" key="1">
    <citation type="journal article" date="2014" name="Front. Microbiol.">
        <title>High frequency of phylogenetically diverse reductive dehalogenase-homologous genes in deep subseafloor sedimentary metagenomes.</title>
        <authorList>
            <person name="Kawai M."/>
            <person name="Futagami T."/>
            <person name="Toyoda A."/>
            <person name="Takaki Y."/>
            <person name="Nishi S."/>
            <person name="Hori S."/>
            <person name="Arai W."/>
            <person name="Tsubouchi T."/>
            <person name="Morono Y."/>
            <person name="Uchiyama I."/>
            <person name="Ito T."/>
            <person name="Fujiyama A."/>
            <person name="Inagaki F."/>
            <person name="Takami H."/>
        </authorList>
    </citation>
    <scope>NUCLEOTIDE SEQUENCE</scope>
    <source>
        <strain evidence="1">Expedition CK06-06</strain>
    </source>
</reference>
<evidence type="ECO:0000313" key="1">
    <source>
        <dbReference type="EMBL" id="GAG97074.1"/>
    </source>
</evidence>
<feature type="non-terminal residue" evidence="1">
    <location>
        <position position="1"/>
    </location>
</feature>
<name>X1BMC6_9ZZZZ</name>
<proteinExistence type="predicted"/>
<comment type="caution">
    <text evidence="1">The sequence shown here is derived from an EMBL/GenBank/DDBJ whole genome shotgun (WGS) entry which is preliminary data.</text>
</comment>
<organism evidence="1">
    <name type="scientific">marine sediment metagenome</name>
    <dbReference type="NCBI Taxonomy" id="412755"/>
    <lineage>
        <taxon>unclassified sequences</taxon>
        <taxon>metagenomes</taxon>
        <taxon>ecological metagenomes</taxon>
    </lineage>
</organism>
<dbReference type="EMBL" id="BART01025127">
    <property type="protein sequence ID" value="GAG97074.1"/>
    <property type="molecule type" value="Genomic_DNA"/>
</dbReference>
<protein>
    <submittedName>
        <fullName evidence="1">Uncharacterized protein</fullName>
    </submittedName>
</protein>
<gene>
    <name evidence="1" type="ORF">S01H4_45176</name>
</gene>
<sequence length="92" mass="11312">NISKIIKERFDKFWKQYPRKLYKKATMPVFFEKIRDDKDWKNVQIALTNYNKSKDVEDGTIMNAYNWLESWEDWVNYKEPKKKSSKLKVEDL</sequence>
<accession>X1BMC6</accession>